<dbReference type="Pfam" id="PF05402">
    <property type="entry name" value="PqqD"/>
    <property type="match status" value="1"/>
</dbReference>
<dbReference type="Proteomes" id="UP000184436">
    <property type="component" value="Unassembled WGS sequence"/>
</dbReference>
<evidence type="ECO:0000313" key="2">
    <source>
        <dbReference type="Proteomes" id="UP000184436"/>
    </source>
</evidence>
<dbReference type="EMBL" id="FQVD01000018">
    <property type="protein sequence ID" value="SHF40030.1"/>
    <property type="molecule type" value="Genomic_DNA"/>
</dbReference>
<gene>
    <name evidence="1" type="ORF">SAMN05444349_11858</name>
</gene>
<reference evidence="1 2" key="1">
    <citation type="submission" date="2016-11" db="EMBL/GenBank/DDBJ databases">
        <authorList>
            <person name="Jaros S."/>
            <person name="Januszkiewicz K."/>
            <person name="Wedrychowicz H."/>
        </authorList>
    </citation>
    <scope>NUCLEOTIDE SEQUENCE [LARGE SCALE GENOMIC DNA]</scope>
    <source>
        <strain evidence="1 2">DSM 26883</strain>
    </source>
</reference>
<dbReference type="OrthoDB" id="1034872at2"/>
<name>A0A1M5BC46_9BACE</name>
<dbReference type="RefSeq" id="WP_025075242.1">
    <property type="nucleotide sequence ID" value="NZ_FQVD01000018.1"/>
</dbReference>
<evidence type="ECO:0000313" key="1">
    <source>
        <dbReference type="EMBL" id="SHF40030.1"/>
    </source>
</evidence>
<accession>A0A1M5BC46</accession>
<protein>
    <submittedName>
        <fullName evidence="1">Coenzyme PQQ synthesis protein D (PqqD)</fullName>
    </submittedName>
</protein>
<dbReference type="AlphaFoldDB" id="A0A1M5BC46"/>
<proteinExistence type="predicted"/>
<keyword evidence="2" id="KW-1185">Reference proteome</keyword>
<dbReference type="InterPro" id="IPR008792">
    <property type="entry name" value="PQQD"/>
</dbReference>
<organism evidence="1 2">
    <name type="scientific">Bacteroides faecichinchillae</name>
    <dbReference type="NCBI Taxonomy" id="871325"/>
    <lineage>
        <taxon>Bacteria</taxon>
        <taxon>Pseudomonadati</taxon>
        <taxon>Bacteroidota</taxon>
        <taxon>Bacteroidia</taxon>
        <taxon>Bacteroidales</taxon>
        <taxon>Bacteroidaceae</taxon>
        <taxon>Bacteroides</taxon>
    </lineage>
</organism>
<dbReference type="Gene3D" id="1.10.10.1150">
    <property type="entry name" value="Coenzyme PQQ synthesis protein D (PqqD)"/>
    <property type="match status" value="1"/>
</dbReference>
<dbReference type="STRING" id="871325.SAMN05444349_11858"/>
<sequence length="121" mass="14155">MAEKKKINLLEVIPCRSKHITAVKEGEEVILSFPRFKRSWMNRYLVPKGMSKEIHVRLEEHGTAVWELIDNKRTVQDIIEKLADHFHHEAGYESRVSVYLSQLQKDGFIKLIINEENTPSN</sequence>
<dbReference type="InterPro" id="IPR041881">
    <property type="entry name" value="PqqD_sf"/>
</dbReference>